<evidence type="ECO:0000256" key="1">
    <source>
        <dbReference type="SAM" id="MobiDB-lite"/>
    </source>
</evidence>
<organism evidence="2">
    <name type="scientific">Trieres chinensis</name>
    <name type="common">Marine centric diatom</name>
    <name type="synonym">Odontella sinensis</name>
    <dbReference type="NCBI Taxonomy" id="1514140"/>
    <lineage>
        <taxon>Eukaryota</taxon>
        <taxon>Sar</taxon>
        <taxon>Stramenopiles</taxon>
        <taxon>Ochrophyta</taxon>
        <taxon>Bacillariophyta</taxon>
        <taxon>Mediophyceae</taxon>
        <taxon>Biddulphiophycidae</taxon>
        <taxon>Eupodiscales</taxon>
        <taxon>Parodontellaceae</taxon>
        <taxon>Trieres</taxon>
    </lineage>
</organism>
<proteinExistence type="predicted"/>
<sequence>MASPPPLPPSAAASSAFAVPSLPASSSFLSAAPPHPFAPSRFTPFEPSAPFAPLLLDDARPGREGRPSPSVLLRLFRPPRSSYVPDGSTARGGRMRGRETATAKTSLRMGISGWSEEWGGDDEIAPSAPADASAESGTEVDDEDGMSAAFGSLLGLDPSDLTLGIGDEEERSGSGATDAEEEDMFYDEEEEEALYQDFFAELTEAITEGDRSANNDC</sequence>
<name>A0A7S1ZFB5_TRICV</name>
<feature type="region of interest" description="Disordered" evidence="1">
    <location>
        <begin position="49"/>
        <end position="186"/>
    </location>
</feature>
<feature type="compositionally biased region" description="Low complexity" evidence="1">
    <location>
        <begin position="125"/>
        <end position="136"/>
    </location>
</feature>
<evidence type="ECO:0000313" key="2">
    <source>
        <dbReference type="EMBL" id="CAD9337307.1"/>
    </source>
</evidence>
<protein>
    <submittedName>
        <fullName evidence="2">Uncharacterized protein</fullName>
    </submittedName>
</protein>
<dbReference type="EMBL" id="HBGO01016050">
    <property type="protein sequence ID" value="CAD9337307.1"/>
    <property type="molecule type" value="Transcribed_RNA"/>
</dbReference>
<feature type="compositionally biased region" description="Basic and acidic residues" evidence="1">
    <location>
        <begin position="57"/>
        <end position="66"/>
    </location>
</feature>
<accession>A0A7S1ZFB5</accession>
<gene>
    <name evidence="2" type="ORF">OSIN01602_LOCUS9076</name>
</gene>
<dbReference type="AlphaFoldDB" id="A0A7S1ZFB5"/>
<reference evidence="2" key="1">
    <citation type="submission" date="2021-01" db="EMBL/GenBank/DDBJ databases">
        <authorList>
            <person name="Corre E."/>
            <person name="Pelletier E."/>
            <person name="Niang G."/>
            <person name="Scheremetjew M."/>
            <person name="Finn R."/>
            <person name="Kale V."/>
            <person name="Holt S."/>
            <person name="Cochrane G."/>
            <person name="Meng A."/>
            <person name="Brown T."/>
            <person name="Cohen L."/>
        </authorList>
    </citation>
    <scope>NUCLEOTIDE SEQUENCE</scope>
    <source>
        <strain evidence="2">Grunow 1884</strain>
    </source>
</reference>